<evidence type="ECO:0000313" key="2">
    <source>
        <dbReference type="EMBL" id="TRX02605.1"/>
    </source>
</evidence>
<feature type="transmembrane region" description="Helical" evidence="1">
    <location>
        <begin position="107"/>
        <end position="127"/>
    </location>
</feature>
<keyword evidence="1" id="KW-0472">Membrane</keyword>
<feature type="transmembrane region" description="Helical" evidence="1">
    <location>
        <begin position="73"/>
        <end position="95"/>
    </location>
</feature>
<keyword evidence="1" id="KW-0812">Transmembrane</keyword>
<name>A0ABY3CG92_9GAMM</name>
<proteinExistence type="predicted"/>
<comment type="caution">
    <text evidence="2">The sequence shown here is derived from an EMBL/GenBank/DDBJ whole genome shotgun (WGS) entry which is preliminary data.</text>
</comment>
<feature type="transmembrane region" description="Helical" evidence="1">
    <location>
        <begin position="178"/>
        <end position="194"/>
    </location>
</feature>
<sequence>MDTKLVLFFLYLVAAVYIAGLAIADRSTKVNIRELFMWCGVLAMIGGISEVAINSFCRAVFDSPLWIYHVTPVHYGDTSIFAFFQWSLYGYHLYFVHKKIRSFELKYEEYIFAFLLSVDALLLEMFVNVSSNFFLDTFVFYYIPGDIGHLTTIFVFPFYLLGGAILTGMFKRFLNDPMFFGTLSYSIAFIFVFLA</sequence>
<evidence type="ECO:0000256" key="1">
    <source>
        <dbReference type="SAM" id="Phobius"/>
    </source>
</evidence>
<feature type="transmembrane region" description="Helical" evidence="1">
    <location>
        <begin position="6"/>
        <end position="23"/>
    </location>
</feature>
<organism evidence="2 3">
    <name type="scientific">Candidatus Methylobacter oryzae</name>
    <dbReference type="NCBI Taxonomy" id="2497749"/>
    <lineage>
        <taxon>Bacteria</taxon>
        <taxon>Pseudomonadati</taxon>
        <taxon>Pseudomonadota</taxon>
        <taxon>Gammaproteobacteria</taxon>
        <taxon>Methylococcales</taxon>
        <taxon>Methylococcaceae</taxon>
        <taxon>Methylobacter</taxon>
    </lineage>
</organism>
<dbReference type="EMBL" id="RYFG02000010">
    <property type="protein sequence ID" value="TRX02605.1"/>
    <property type="molecule type" value="Genomic_DNA"/>
</dbReference>
<reference evidence="2 3" key="1">
    <citation type="journal article" date="2019" name="Antonie Van Leeuwenhoek">
        <title>Description of 'Ca. Methylobacter oryzae' KRF1, a novel species from the environmentally important Methylobacter clade 2.</title>
        <authorList>
            <person name="Khatri K."/>
            <person name="Mohite J.A."/>
            <person name="Pandit P.S."/>
            <person name="Bahulikar R."/>
            <person name="Rahalkar M.C."/>
        </authorList>
    </citation>
    <scope>NUCLEOTIDE SEQUENCE [LARGE SCALE GENOMIC DNA]</scope>
    <source>
        <strain evidence="2 3">KRF1</strain>
    </source>
</reference>
<dbReference type="RefSeq" id="WP_127027076.1">
    <property type="nucleotide sequence ID" value="NZ_RYFG02000010.1"/>
</dbReference>
<evidence type="ECO:0000313" key="3">
    <source>
        <dbReference type="Proteomes" id="UP000733744"/>
    </source>
</evidence>
<keyword evidence="3" id="KW-1185">Reference proteome</keyword>
<dbReference type="Proteomes" id="UP000733744">
    <property type="component" value="Unassembled WGS sequence"/>
</dbReference>
<keyword evidence="1" id="KW-1133">Transmembrane helix</keyword>
<accession>A0ABY3CG92</accession>
<feature type="transmembrane region" description="Helical" evidence="1">
    <location>
        <begin position="35"/>
        <end position="53"/>
    </location>
</feature>
<feature type="transmembrane region" description="Helical" evidence="1">
    <location>
        <begin position="147"/>
        <end position="166"/>
    </location>
</feature>
<gene>
    <name evidence="2" type="ORF">EKO24_002210</name>
</gene>
<protein>
    <submittedName>
        <fullName evidence="2">Uncharacterized protein</fullName>
    </submittedName>
</protein>